<evidence type="ECO:0000259" key="4">
    <source>
        <dbReference type="PROSITE" id="PS50011"/>
    </source>
</evidence>
<dbReference type="InterPro" id="IPR051931">
    <property type="entry name" value="PAK3-like"/>
</dbReference>
<dbReference type="OrthoDB" id="4062651at2759"/>
<comment type="similarity">
    <text evidence="1">Belongs to the protein kinase superfamily. STE Ser/Thr protein kinase family. STE20 subfamily.</text>
</comment>
<proteinExistence type="inferred from homology"/>
<dbReference type="SMART" id="SM00220">
    <property type="entry name" value="S_TKc"/>
    <property type="match status" value="1"/>
</dbReference>
<keyword evidence="5" id="KW-0418">Kinase</keyword>
<protein>
    <submittedName>
        <fullName evidence="5">Kinase-like domain-containing protein</fullName>
    </submittedName>
</protein>
<evidence type="ECO:0000256" key="3">
    <source>
        <dbReference type="ARBA" id="ARBA00022840"/>
    </source>
</evidence>
<sequence>MNNSVQIIKLYGITKDPESSNFMMVMDYAQDGNLRQKLNRNFNTLNWGNKLDILSDITRGLSDIHEKGLTHQDFHSGNILSSDTSSIRNRITDLGLCKPANEECNKNKKVYEVLPYVAPEVLSGKQYTKESDVYSLEIIIYEVINGLPPY</sequence>
<keyword evidence="6" id="KW-1185">Reference proteome</keyword>
<dbReference type="Pfam" id="PF00069">
    <property type="entry name" value="Pkinase"/>
    <property type="match status" value="1"/>
</dbReference>
<feature type="non-terminal residue" evidence="5">
    <location>
        <position position="150"/>
    </location>
</feature>
<dbReference type="STRING" id="658196.A0A397S843"/>
<dbReference type="SUPFAM" id="SSF56112">
    <property type="entry name" value="Protein kinase-like (PK-like)"/>
    <property type="match status" value="1"/>
</dbReference>
<dbReference type="PROSITE" id="PS50011">
    <property type="entry name" value="PROTEIN_KINASE_DOM"/>
    <property type="match status" value="1"/>
</dbReference>
<dbReference type="Proteomes" id="UP000265703">
    <property type="component" value="Unassembled WGS sequence"/>
</dbReference>
<keyword evidence="5" id="KW-0808">Transferase</keyword>
<evidence type="ECO:0000313" key="6">
    <source>
        <dbReference type="Proteomes" id="UP000265703"/>
    </source>
</evidence>
<dbReference type="Gene3D" id="1.10.510.10">
    <property type="entry name" value="Transferase(Phosphotransferase) domain 1"/>
    <property type="match status" value="1"/>
</dbReference>
<feature type="domain" description="Protein kinase" evidence="4">
    <location>
        <begin position="1"/>
        <end position="150"/>
    </location>
</feature>
<evidence type="ECO:0000256" key="2">
    <source>
        <dbReference type="ARBA" id="ARBA00022741"/>
    </source>
</evidence>
<comment type="caution">
    <text evidence="5">The sequence shown here is derived from an EMBL/GenBank/DDBJ whole genome shotgun (WGS) entry which is preliminary data.</text>
</comment>
<dbReference type="PANTHER" id="PTHR45832:SF22">
    <property type="entry name" value="SERINE_THREONINE-PROTEIN KINASE SAMKA-RELATED"/>
    <property type="match status" value="1"/>
</dbReference>
<dbReference type="EMBL" id="QKYT01000960">
    <property type="protein sequence ID" value="RIA80475.1"/>
    <property type="molecule type" value="Genomic_DNA"/>
</dbReference>
<accession>A0A397S843</accession>
<dbReference type="PANTHER" id="PTHR45832">
    <property type="entry name" value="SERINE/THREONINE-PROTEIN KINASE SAMKA-RELATED-RELATED"/>
    <property type="match status" value="1"/>
</dbReference>
<dbReference type="GO" id="GO:0004672">
    <property type="term" value="F:protein kinase activity"/>
    <property type="evidence" value="ECO:0007669"/>
    <property type="project" value="InterPro"/>
</dbReference>
<reference evidence="5 6" key="1">
    <citation type="submission" date="2018-06" db="EMBL/GenBank/DDBJ databases">
        <title>Comparative genomics reveals the genomic features of Rhizophagus irregularis, R. cerebriforme, R. diaphanum and Gigaspora rosea, and their symbiotic lifestyle signature.</title>
        <authorList>
            <person name="Morin E."/>
            <person name="San Clemente H."/>
            <person name="Chen E.C.H."/>
            <person name="De La Providencia I."/>
            <person name="Hainaut M."/>
            <person name="Kuo A."/>
            <person name="Kohler A."/>
            <person name="Murat C."/>
            <person name="Tang N."/>
            <person name="Roy S."/>
            <person name="Loubradou J."/>
            <person name="Henrissat B."/>
            <person name="Grigoriev I.V."/>
            <person name="Corradi N."/>
            <person name="Roux C."/>
            <person name="Martin F.M."/>
        </authorList>
    </citation>
    <scope>NUCLEOTIDE SEQUENCE [LARGE SCALE GENOMIC DNA]</scope>
    <source>
        <strain evidence="5 6">DAOM 227022</strain>
    </source>
</reference>
<dbReference type="AlphaFoldDB" id="A0A397S843"/>
<organism evidence="5 6">
    <name type="scientific">Glomus cerebriforme</name>
    <dbReference type="NCBI Taxonomy" id="658196"/>
    <lineage>
        <taxon>Eukaryota</taxon>
        <taxon>Fungi</taxon>
        <taxon>Fungi incertae sedis</taxon>
        <taxon>Mucoromycota</taxon>
        <taxon>Glomeromycotina</taxon>
        <taxon>Glomeromycetes</taxon>
        <taxon>Glomerales</taxon>
        <taxon>Glomeraceae</taxon>
        <taxon>Glomus</taxon>
    </lineage>
</organism>
<name>A0A397S843_9GLOM</name>
<evidence type="ECO:0000313" key="5">
    <source>
        <dbReference type="EMBL" id="RIA80475.1"/>
    </source>
</evidence>
<dbReference type="GO" id="GO:0005524">
    <property type="term" value="F:ATP binding"/>
    <property type="evidence" value="ECO:0007669"/>
    <property type="project" value="UniProtKB-KW"/>
</dbReference>
<keyword evidence="2" id="KW-0547">Nucleotide-binding</keyword>
<gene>
    <name evidence="5" type="ORF">C1645_701570</name>
</gene>
<evidence type="ECO:0000256" key="1">
    <source>
        <dbReference type="ARBA" id="ARBA00008874"/>
    </source>
</evidence>
<dbReference type="InterPro" id="IPR011009">
    <property type="entry name" value="Kinase-like_dom_sf"/>
</dbReference>
<keyword evidence="3" id="KW-0067">ATP-binding</keyword>
<dbReference type="InterPro" id="IPR000719">
    <property type="entry name" value="Prot_kinase_dom"/>
</dbReference>